<gene>
    <name evidence="7" type="ORF">EV214_10444</name>
</gene>
<comment type="subcellular location">
    <subcellularLocation>
        <location evidence="1 6">Membrane</location>
        <topology evidence="1 6">Multi-pass membrane protein</topology>
    </subcellularLocation>
</comment>
<feature type="transmembrane region" description="Helical" evidence="6">
    <location>
        <begin position="132"/>
        <end position="152"/>
    </location>
</feature>
<evidence type="ECO:0000256" key="4">
    <source>
        <dbReference type="ARBA" id="ARBA00022989"/>
    </source>
</evidence>
<dbReference type="AlphaFoldDB" id="A0A4R2KVX2"/>
<dbReference type="EMBL" id="SLWV01000004">
    <property type="protein sequence ID" value="TCO78661.1"/>
    <property type="molecule type" value="Genomic_DNA"/>
</dbReference>
<sequence>MLQEFIRSLFLIFMAEMGDKTQILAMAFATQFKVYEVLAGVFIGSLLNHGIAVALGAYLSNLIPMGAIQIVAGFLFIGFALWTLKIDDDEDEENKGKKFGPVLTVALAFFIGELGDKTQLAAITLSVDASFPIFILMGTVSGMVLTSGLGIFVGSKIGDKVPELIIKLVSAGIFMIFGITKLYTAMPRDYMHPVQIIIFFTLLGISTYILLKPILKARKAGELSVFKETALTLYEYKHRIKESVDEICLGEIYCGKCQGKYCIIGYTKVMLQQLSLDKENIPLEDLQDFSESLKKNFHQEQVIESLSMTISYLMEDMEKEDKERKMIHKVRETLELILFRKTFNYDGNIESYFKALKEADEKIGNQIIKGVEK</sequence>
<evidence type="ECO:0000313" key="7">
    <source>
        <dbReference type="EMBL" id="TCO78661.1"/>
    </source>
</evidence>
<name>A0A4R2KVX2_9FIRM</name>
<feature type="transmembrane region" description="Helical" evidence="6">
    <location>
        <begin position="164"/>
        <end position="184"/>
    </location>
</feature>
<dbReference type="GO" id="GO:0016020">
    <property type="term" value="C:membrane"/>
    <property type="evidence" value="ECO:0007669"/>
    <property type="project" value="UniProtKB-SubCell"/>
</dbReference>
<dbReference type="InterPro" id="IPR001727">
    <property type="entry name" value="GDT1-like"/>
</dbReference>
<keyword evidence="5 6" id="KW-0472">Membrane</keyword>
<comment type="caution">
    <text evidence="7">The sequence shown here is derived from an EMBL/GenBank/DDBJ whole genome shotgun (WGS) entry which is preliminary data.</text>
</comment>
<dbReference type="PANTHER" id="PTHR12608">
    <property type="entry name" value="TRANSMEMBRANE PROTEIN HTP-1 RELATED"/>
    <property type="match status" value="1"/>
</dbReference>
<feature type="transmembrane region" description="Helical" evidence="6">
    <location>
        <begin position="190"/>
        <end position="211"/>
    </location>
</feature>
<feature type="transmembrane region" description="Helical" evidence="6">
    <location>
        <begin position="96"/>
        <end position="112"/>
    </location>
</feature>
<dbReference type="Proteomes" id="UP000294919">
    <property type="component" value="Unassembled WGS sequence"/>
</dbReference>
<comment type="similarity">
    <text evidence="2 6">Belongs to the GDT1 family.</text>
</comment>
<evidence type="ECO:0000256" key="2">
    <source>
        <dbReference type="ARBA" id="ARBA00009190"/>
    </source>
</evidence>
<dbReference type="Pfam" id="PF01169">
    <property type="entry name" value="GDT1"/>
    <property type="match status" value="2"/>
</dbReference>
<keyword evidence="8" id="KW-1185">Reference proteome</keyword>
<dbReference type="RefSeq" id="WP_165916232.1">
    <property type="nucleotide sequence ID" value="NZ_SLWV01000004.1"/>
</dbReference>
<dbReference type="PANTHER" id="PTHR12608:SF1">
    <property type="entry name" value="TRANSMEMBRANE PROTEIN 165"/>
    <property type="match status" value="1"/>
</dbReference>
<protein>
    <recommendedName>
        <fullName evidence="6">GDT1 family protein</fullName>
    </recommendedName>
</protein>
<keyword evidence="3 6" id="KW-0812">Transmembrane</keyword>
<feature type="transmembrane region" description="Helical" evidence="6">
    <location>
        <begin position="65"/>
        <end position="84"/>
    </location>
</feature>
<organism evidence="7 8">
    <name type="scientific">Marinisporobacter balticus</name>
    <dbReference type="NCBI Taxonomy" id="2018667"/>
    <lineage>
        <taxon>Bacteria</taxon>
        <taxon>Bacillati</taxon>
        <taxon>Bacillota</taxon>
        <taxon>Clostridia</taxon>
        <taxon>Peptostreptococcales</taxon>
        <taxon>Thermotaleaceae</taxon>
        <taxon>Marinisporobacter</taxon>
    </lineage>
</organism>
<evidence type="ECO:0000256" key="3">
    <source>
        <dbReference type="ARBA" id="ARBA00022692"/>
    </source>
</evidence>
<proteinExistence type="inferred from homology"/>
<feature type="transmembrane region" description="Helical" evidence="6">
    <location>
        <begin position="34"/>
        <end position="59"/>
    </location>
</feature>
<evidence type="ECO:0000256" key="1">
    <source>
        <dbReference type="ARBA" id="ARBA00004141"/>
    </source>
</evidence>
<evidence type="ECO:0000313" key="8">
    <source>
        <dbReference type="Proteomes" id="UP000294919"/>
    </source>
</evidence>
<reference evidence="7 8" key="1">
    <citation type="submission" date="2019-03" db="EMBL/GenBank/DDBJ databases">
        <title>Genomic Encyclopedia of Type Strains, Phase IV (KMG-IV): sequencing the most valuable type-strain genomes for metagenomic binning, comparative biology and taxonomic classification.</title>
        <authorList>
            <person name="Goeker M."/>
        </authorList>
    </citation>
    <scope>NUCLEOTIDE SEQUENCE [LARGE SCALE GENOMIC DNA]</scope>
    <source>
        <strain evidence="7 8">DSM 102940</strain>
    </source>
</reference>
<accession>A0A4R2KVX2</accession>
<keyword evidence="4 6" id="KW-1133">Transmembrane helix</keyword>
<dbReference type="GO" id="GO:0046873">
    <property type="term" value="F:metal ion transmembrane transporter activity"/>
    <property type="evidence" value="ECO:0007669"/>
    <property type="project" value="InterPro"/>
</dbReference>
<evidence type="ECO:0000256" key="5">
    <source>
        <dbReference type="ARBA" id="ARBA00023136"/>
    </source>
</evidence>
<evidence type="ECO:0000256" key="6">
    <source>
        <dbReference type="RuleBase" id="RU365102"/>
    </source>
</evidence>